<dbReference type="EMBL" id="JANUCQ010000002">
    <property type="protein sequence ID" value="MCS3922019.1"/>
    <property type="molecule type" value="Genomic_DNA"/>
</dbReference>
<comment type="caution">
    <text evidence="2">The sequence shown here is derived from an EMBL/GenBank/DDBJ whole genome shotgun (WGS) entry which is preliminary data.</text>
</comment>
<gene>
    <name evidence="2" type="ORF">M2325_000704</name>
</gene>
<accession>A0ABT2EVN5</accession>
<dbReference type="Proteomes" id="UP001140258">
    <property type="component" value="Unassembled WGS sequence"/>
</dbReference>
<keyword evidence="1" id="KW-0472">Membrane</keyword>
<keyword evidence="1" id="KW-0812">Transmembrane</keyword>
<feature type="transmembrane region" description="Helical" evidence="1">
    <location>
        <begin position="53"/>
        <end position="74"/>
    </location>
</feature>
<evidence type="ECO:0000256" key="1">
    <source>
        <dbReference type="SAM" id="Phobius"/>
    </source>
</evidence>
<evidence type="ECO:0000313" key="2">
    <source>
        <dbReference type="EMBL" id="MCS3922019.1"/>
    </source>
</evidence>
<proteinExistence type="predicted"/>
<organism evidence="2 3">
    <name type="scientific">Methanococcus voltae PS</name>
    <dbReference type="NCBI Taxonomy" id="523842"/>
    <lineage>
        <taxon>Archaea</taxon>
        <taxon>Methanobacteriati</taxon>
        <taxon>Methanobacteriota</taxon>
        <taxon>Methanomada group</taxon>
        <taxon>Methanococci</taxon>
        <taxon>Methanococcales</taxon>
        <taxon>Methanococcaceae</taxon>
        <taxon>Methanococcus</taxon>
    </lineage>
</organism>
<sequence>MSDGKYIVIAKGLITYAVMLIAWGYMTYIVGMVDNIITPMTANVPQMMTWHGTYIMMWNAFPIELAVIILIYMYKKGNSNEYENNYPRGW</sequence>
<dbReference type="RefSeq" id="WP_013179876.1">
    <property type="nucleotide sequence ID" value="NZ_JANUCQ010000002.1"/>
</dbReference>
<reference evidence="2" key="1">
    <citation type="submission" date="2022-08" db="EMBL/GenBank/DDBJ databases">
        <title>Genomic Encyclopedia of Type Strains, Phase V (KMG-V): Genome sequencing to study the core and pangenomes of soil and plant-associated prokaryotes.</title>
        <authorList>
            <person name="Whitman W."/>
        </authorList>
    </citation>
    <scope>NUCLEOTIDE SEQUENCE</scope>
    <source>
        <strain evidence="2">PS</strain>
    </source>
</reference>
<keyword evidence="1" id="KW-1133">Transmembrane helix</keyword>
<name>A0ABT2EVN5_METVO</name>
<keyword evidence="3" id="KW-1185">Reference proteome</keyword>
<feature type="transmembrane region" description="Helical" evidence="1">
    <location>
        <begin position="12"/>
        <end position="33"/>
    </location>
</feature>
<protein>
    <submittedName>
        <fullName evidence="2">Uncharacterized protein</fullName>
    </submittedName>
</protein>
<evidence type="ECO:0000313" key="3">
    <source>
        <dbReference type="Proteomes" id="UP001140258"/>
    </source>
</evidence>